<protein>
    <submittedName>
        <fullName evidence="2">Uncharacterized protein</fullName>
    </submittedName>
</protein>
<feature type="compositionally biased region" description="Low complexity" evidence="1">
    <location>
        <begin position="304"/>
        <end position="316"/>
    </location>
</feature>
<sequence length="645" mass="70265">MTPTEAAQRLARGFPDHLSRLLAGDAAGPLTVAVGTCPSALVLCHLLQTTMPHVAIEAVSVHPQLDAVLPAVAVTAARARRDAVQAWLGAAGIRATTLDIDWRRPLTSYRPQNRKWPAGYTDDQLRDFYDRDIKTLVRHFRFHRDALLVRHAYAHQAAALVTGHHASDHLAKVVQQFFRNPMFHSVTGLTPLEHTTSSPILLSRFVPTLRPLLGCHWQTLRAYARDAGLEAAVPGLFDHVNRARHPFSYDEERRLEAVDATNVAKRGVMPPVSVLEDQLLATEAAGAAVDRISPGAAPPPTASPPTALTPTALTPTVPQSTAPTPSASGLPLAYPDLYHFARRLSATQSLMDQTVTEILQTAVSGDAAVGAVSLYIGDAAPATFHTHWLNDPVIAEAVMRRVLIWTVGIAPKPREMATLLAGMRLYYRARWAQRSVIAPYTYLAAGKAIISPPTNHPRIPPMTWTITKGCWQTPPRRSDPAAYVRPSATVVPLEIGQSALWDERFVVSLLPPGGDDSAPAAVDEHTARRGYVVRPLWAHDLEHTAQRLRTVRHRGSPSARDARRLLDTLRASVAALPLPSRAGTLPCVVRADEPDIVIAVPSLGLNWVPQELRIRFAYVQPSWATVATLDPRFEVVAEAEPSASS</sequence>
<reference evidence="3" key="1">
    <citation type="journal article" date="2018" name="Nat. Microbiol.">
        <title>Leveraging single-cell genomics to expand the fungal tree of life.</title>
        <authorList>
            <person name="Ahrendt S.R."/>
            <person name="Quandt C.A."/>
            <person name="Ciobanu D."/>
            <person name="Clum A."/>
            <person name="Salamov A."/>
            <person name="Andreopoulos B."/>
            <person name="Cheng J.F."/>
            <person name="Woyke T."/>
            <person name="Pelin A."/>
            <person name="Henrissat B."/>
            <person name="Reynolds N.K."/>
            <person name="Benny G.L."/>
            <person name="Smith M.E."/>
            <person name="James T.Y."/>
            <person name="Grigoriev I.V."/>
        </authorList>
    </citation>
    <scope>NUCLEOTIDE SEQUENCE [LARGE SCALE GENOMIC DNA]</scope>
    <source>
        <strain evidence="3">ATCC 52028</strain>
    </source>
</reference>
<name>A0A4P9X1Q3_9FUNG</name>
<dbReference type="EMBL" id="ML014347">
    <property type="protein sequence ID" value="RKO98893.1"/>
    <property type="molecule type" value="Genomic_DNA"/>
</dbReference>
<evidence type="ECO:0000256" key="1">
    <source>
        <dbReference type="SAM" id="MobiDB-lite"/>
    </source>
</evidence>
<dbReference type="OrthoDB" id="434144at2759"/>
<feature type="region of interest" description="Disordered" evidence="1">
    <location>
        <begin position="291"/>
        <end position="328"/>
    </location>
</feature>
<evidence type="ECO:0000313" key="3">
    <source>
        <dbReference type="Proteomes" id="UP000274922"/>
    </source>
</evidence>
<organism evidence="2 3">
    <name type="scientific">Caulochytrium protostelioides</name>
    <dbReference type="NCBI Taxonomy" id="1555241"/>
    <lineage>
        <taxon>Eukaryota</taxon>
        <taxon>Fungi</taxon>
        <taxon>Fungi incertae sedis</taxon>
        <taxon>Chytridiomycota</taxon>
        <taxon>Chytridiomycota incertae sedis</taxon>
        <taxon>Chytridiomycetes</taxon>
        <taxon>Caulochytriales</taxon>
        <taxon>Caulochytriaceae</taxon>
        <taxon>Caulochytrium</taxon>
    </lineage>
</organism>
<dbReference type="Proteomes" id="UP000274922">
    <property type="component" value="Unassembled WGS sequence"/>
</dbReference>
<accession>A0A4P9X1Q3</accession>
<proteinExistence type="predicted"/>
<gene>
    <name evidence="2" type="ORF">CXG81DRAFT_20959</name>
</gene>
<dbReference type="AlphaFoldDB" id="A0A4P9X1Q3"/>
<dbReference type="InterPro" id="IPR014729">
    <property type="entry name" value="Rossmann-like_a/b/a_fold"/>
</dbReference>
<evidence type="ECO:0000313" key="2">
    <source>
        <dbReference type="EMBL" id="RKO98893.1"/>
    </source>
</evidence>
<dbReference type="SUPFAM" id="SSF52402">
    <property type="entry name" value="Adenine nucleotide alpha hydrolases-like"/>
    <property type="match status" value="1"/>
</dbReference>
<keyword evidence="3" id="KW-1185">Reference proteome</keyword>
<feature type="compositionally biased region" description="Polar residues" evidence="1">
    <location>
        <begin position="317"/>
        <end position="327"/>
    </location>
</feature>
<dbReference type="Gene3D" id="3.40.50.620">
    <property type="entry name" value="HUPs"/>
    <property type="match status" value="1"/>
</dbReference>